<dbReference type="AlphaFoldDB" id="A0AAX2TL58"/>
<keyword evidence="1" id="KW-0378">Hydrolase</keyword>
<name>A0AAX2TL58_NEIGO</name>
<evidence type="ECO:0000313" key="3">
    <source>
        <dbReference type="EMBL" id="TJX00423.1"/>
    </source>
</evidence>
<dbReference type="InterPro" id="IPR002933">
    <property type="entry name" value="Peptidase_M20"/>
</dbReference>
<dbReference type="GO" id="GO:0008777">
    <property type="term" value="F:acetylornithine deacetylase activity"/>
    <property type="evidence" value="ECO:0007669"/>
    <property type="project" value="TreeGrafter"/>
</dbReference>
<gene>
    <name evidence="3" type="ORF">E8M63_14440</name>
</gene>
<dbReference type="InterPro" id="IPR050072">
    <property type="entry name" value="Peptidase_M20A"/>
</dbReference>
<evidence type="ECO:0000256" key="2">
    <source>
        <dbReference type="ARBA" id="ARBA00023285"/>
    </source>
</evidence>
<evidence type="ECO:0000313" key="4">
    <source>
        <dbReference type="Proteomes" id="UP000307092"/>
    </source>
</evidence>
<dbReference type="Gene3D" id="3.40.630.10">
    <property type="entry name" value="Zn peptidases"/>
    <property type="match status" value="1"/>
</dbReference>
<dbReference type="SUPFAM" id="SSF53187">
    <property type="entry name" value="Zn-dependent exopeptidases"/>
    <property type="match status" value="1"/>
</dbReference>
<feature type="non-terminal residue" evidence="3">
    <location>
        <position position="121"/>
    </location>
</feature>
<sequence>MQNQRPDRIRKLLADLVAFDTVSDRSNLPLIDYIERYLASLGVSGQRIVDDTGQKSSLWVTIGPQDKAGLVLSRHTDVVPVAGQDWTHNPFELVERDGKLYGRGTTDMKGFVAVCLAMVPE</sequence>
<reference evidence="3 4" key="1">
    <citation type="submission" date="2019-04" db="EMBL/GenBank/DDBJ databases">
        <title>The CDC panel for molecular diagnostics of ciprofloxacin resistance and its use for research and clinical development.</title>
        <authorList>
            <person name="Liu H."/>
            <person name="Tang K."/>
            <person name="Pham C."/>
            <person name="Schmerer M."/>
        </authorList>
    </citation>
    <scope>NUCLEOTIDE SEQUENCE [LARGE SCALE GENOMIC DNA]</scope>
    <source>
        <strain evidence="3 4">LRRBGS_0742</strain>
    </source>
</reference>
<dbReference type="EMBL" id="SUQX01000366">
    <property type="protein sequence ID" value="TJX00423.1"/>
    <property type="molecule type" value="Genomic_DNA"/>
</dbReference>
<dbReference type="RefSeq" id="WP_146710807.1">
    <property type="nucleotide sequence ID" value="NZ_SUQX01000366.1"/>
</dbReference>
<dbReference type="Proteomes" id="UP000307092">
    <property type="component" value="Unassembled WGS sequence"/>
</dbReference>
<protein>
    <submittedName>
        <fullName evidence="3">M20/M25/M40 family metallo-hydrolase</fullName>
    </submittedName>
</protein>
<keyword evidence="2" id="KW-0170">Cobalt</keyword>
<dbReference type="GO" id="GO:0006526">
    <property type="term" value="P:L-arginine biosynthetic process"/>
    <property type="evidence" value="ECO:0007669"/>
    <property type="project" value="TreeGrafter"/>
</dbReference>
<comment type="caution">
    <text evidence="3">The sequence shown here is derived from an EMBL/GenBank/DDBJ whole genome shotgun (WGS) entry which is preliminary data.</text>
</comment>
<dbReference type="PANTHER" id="PTHR43808">
    <property type="entry name" value="ACETYLORNITHINE DEACETYLASE"/>
    <property type="match status" value="1"/>
</dbReference>
<evidence type="ECO:0000256" key="1">
    <source>
        <dbReference type="ARBA" id="ARBA00022801"/>
    </source>
</evidence>
<dbReference type="Pfam" id="PF01546">
    <property type="entry name" value="Peptidase_M20"/>
    <property type="match status" value="1"/>
</dbReference>
<dbReference type="PANTHER" id="PTHR43808:SF31">
    <property type="entry name" value="N-ACETYL-L-CITRULLINE DEACETYLASE"/>
    <property type="match status" value="1"/>
</dbReference>
<organism evidence="3 4">
    <name type="scientific">Neisseria gonorrhoeae</name>
    <dbReference type="NCBI Taxonomy" id="485"/>
    <lineage>
        <taxon>Bacteria</taxon>
        <taxon>Pseudomonadati</taxon>
        <taxon>Pseudomonadota</taxon>
        <taxon>Betaproteobacteria</taxon>
        <taxon>Neisseriales</taxon>
        <taxon>Neisseriaceae</taxon>
        <taxon>Neisseria</taxon>
    </lineage>
</organism>
<accession>A0AAX2TL58</accession>
<proteinExistence type="predicted"/>